<protein>
    <submittedName>
        <fullName evidence="1">Uncharacterized protein</fullName>
    </submittedName>
</protein>
<dbReference type="EMBL" id="MU274921">
    <property type="protein sequence ID" value="KAI0086742.1"/>
    <property type="molecule type" value="Genomic_DNA"/>
</dbReference>
<proteinExistence type="predicted"/>
<evidence type="ECO:0000313" key="2">
    <source>
        <dbReference type="Proteomes" id="UP001055072"/>
    </source>
</evidence>
<keyword evidence="2" id="KW-1185">Reference proteome</keyword>
<reference evidence="1" key="1">
    <citation type="journal article" date="2021" name="Environ. Microbiol.">
        <title>Gene family expansions and transcriptome signatures uncover fungal adaptations to wood decay.</title>
        <authorList>
            <person name="Hage H."/>
            <person name="Miyauchi S."/>
            <person name="Viragh M."/>
            <person name="Drula E."/>
            <person name="Min B."/>
            <person name="Chaduli D."/>
            <person name="Navarro D."/>
            <person name="Favel A."/>
            <person name="Norest M."/>
            <person name="Lesage-Meessen L."/>
            <person name="Balint B."/>
            <person name="Merenyi Z."/>
            <person name="de Eugenio L."/>
            <person name="Morin E."/>
            <person name="Martinez A.T."/>
            <person name="Baldrian P."/>
            <person name="Stursova M."/>
            <person name="Martinez M.J."/>
            <person name="Novotny C."/>
            <person name="Magnuson J.K."/>
            <person name="Spatafora J.W."/>
            <person name="Maurice S."/>
            <person name="Pangilinan J."/>
            <person name="Andreopoulos W."/>
            <person name="LaButti K."/>
            <person name="Hundley H."/>
            <person name="Na H."/>
            <person name="Kuo A."/>
            <person name="Barry K."/>
            <person name="Lipzen A."/>
            <person name="Henrissat B."/>
            <person name="Riley R."/>
            <person name="Ahrendt S."/>
            <person name="Nagy L.G."/>
            <person name="Grigoriev I.V."/>
            <person name="Martin F."/>
            <person name="Rosso M.N."/>
        </authorList>
    </citation>
    <scope>NUCLEOTIDE SEQUENCE</scope>
    <source>
        <strain evidence="1">CBS 384.51</strain>
    </source>
</reference>
<accession>A0ACB8TXD7</accession>
<gene>
    <name evidence="1" type="ORF">BDY19DRAFT_995495</name>
</gene>
<name>A0ACB8TXD7_9APHY</name>
<organism evidence="1 2">
    <name type="scientific">Irpex rosettiformis</name>
    <dbReference type="NCBI Taxonomy" id="378272"/>
    <lineage>
        <taxon>Eukaryota</taxon>
        <taxon>Fungi</taxon>
        <taxon>Dikarya</taxon>
        <taxon>Basidiomycota</taxon>
        <taxon>Agaricomycotina</taxon>
        <taxon>Agaricomycetes</taxon>
        <taxon>Polyporales</taxon>
        <taxon>Irpicaceae</taxon>
        <taxon>Irpex</taxon>
    </lineage>
</organism>
<comment type="caution">
    <text evidence="1">The sequence shown here is derived from an EMBL/GenBank/DDBJ whole genome shotgun (WGS) entry which is preliminary data.</text>
</comment>
<evidence type="ECO:0000313" key="1">
    <source>
        <dbReference type="EMBL" id="KAI0086742.1"/>
    </source>
</evidence>
<sequence length="256" mass="28535">MQHDIPHVLQRCQANQYISDILDTTQFICLALFSALRVYALLDGKILVPGIVLSLNLVPVATNLLREAKTVVVMDISLGTRTAVIIGDVLVLLVTWSKTAKSYREARQLKIKAPLTTLLFRYGTFHFIILLIINVLEMIEYNILFLRTMQVSSSIMQTLPSLIVCRFVLNLRQVKPAGNSWISGSQSISLRFVGNAGELLQFGSDEEEKKQDHFPGCSAQAEEPDNVLPETTSNSDKDMARNGINTWSNLSSKIIV</sequence>
<dbReference type="Proteomes" id="UP001055072">
    <property type="component" value="Unassembled WGS sequence"/>
</dbReference>